<dbReference type="InterPro" id="IPR050796">
    <property type="entry name" value="SCF_F-box_component"/>
</dbReference>
<organism evidence="2 3">
    <name type="scientific">Triticum urartu</name>
    <name type="common">Red wild einkorn</name>
    <name type="synonym">Crithodium urartu</name>
    <dbReference type="NCBI Taxonomy" id="4572"/>
    <lineage>
        <taxon>Eukaryota</taxon>
        <taxon>Viridiplantae</taxon>
        <taxon>Streptophyta</taxon>
        <taxon>Embryophyta</taxon>
        <taxon>Tracheophyta</taxon>
        <taxon>Spermatophyta</taxon>
        <taxon>Magnoliopsida</taxon>
        <taxon>Liliopsida</taxon>
        <taxon>Poales</taxon>
        <taxon>Poaceae</taxon>
        <taxon>BOP clade</taxon>
        <taxon>Pooideae</taxon>
        <taxon>Triticodae</taxon>
        <taxon>Triticeae</taxon>
        <taxon>Triticinae</taxon>
        <taxon>Triticum</taxon>
    </lineage>
</organism>
<accession>A0A8R7V8U6</accession>
<sequence length="389" mass="43895">MPGTRGATLLEYLPEEIIDKILIRLPSKDVGTSWRSATSTPAFVLEHRRRQPSLPIVDGHGRPASLVVVSLEAGAGASHQQLWPFLPGSEHRSQNCLRGTCDSFLIVSRGCQFYICNPVIRKRALLPQPQRQDNTIAGFYCHHSTGEYRVLWVSQSLDLSKSSLYIVTVGSSDKPRHVRVSMPTVSSPSTAQKLLNKLRFSSDCSPPVHHRGSLHWRPYSASDVMVGGGEIIVFDTESESFRWMRGPTQPYHCRKLFDMEGTLAFWGGSTPKSTSMDVWVMQDYEAGTWAFEYRIDMSRKFCSASSKKKPRISSDSTVRLLNDMAVLNKRELLIMFIRKHVLRCDVDGKFLGIVHIGKSHYCMLLTHHRLQESIVPIPGHDAMQEKDED</sequence>
<keyword evidence="3" id="KW-1185">Reference proteome</keyword>
<dbReference type="AlphaFoldDB" id="A0A8R7V8U6"/>
<reference evidence="2" key="2">
    <citation type="submission" date="2018-03" db="EMBL/GenBank/DDBJ databases">
        <title>The Triticum urartu genome reveals the dynamic nature of wheat genome evolution.</title>
        <authorList>
            <person name="Ling H."/>
            <person name="Ma B."/>
            <person name="Shi X."/>
            <person name="Liu H."/>
            <person name="Dong L."/>
            <person name="Sun H."/>
            <person name="Cao Y."/>
            <person name="Gao Q."/>
            <person name="Zheng S."/>
            <person name="Li Y."/>
            <person name="Yu Y."/>
            <person name="Du H."/>
            <person name="Qi M."/>
            <person name="Li Y."/>
            <person name="Yu H."/>
            <person name="Cui Y."/>
            <person name="Wang N."/>
            <person name="Chen C."/>
            <person name="Wu H."/>
            <person name="Zhao Y."/>
            <person name="Zhang J."/>
            <person name="Li Y."/>
            <person name="Zhou W."/>
            <person name="Zhang B."/>
            <person name="Hu W."/>
            <person name="Eijk M."/>
            <person name="Tang J."/>
            <person name="Witsenboer H."/>
            <person name="Zhao S."/>
            <person name="Li Z."/>
            <person name="Zhang A."/>
            <person name="Wang D."/>
            <person name="Liang C."/>
        </authorList>
    </citation>
    <scope>NUCLEOTIDE SEQUENCE [LARGE SCALE GENOMIC DNA]</scope>
    <source>
        <strain evidence="2">cv. G1812</strain>
    </source>
</reference>
<evidence type="ECO:0000313" key="2">
    <source>
        <dbReference type="EnsemblPlants" id="TuG1812G0700005881.01.T01"/>
    </source>
</evidence>
<dbReference type="PANTHER" id="PTHR31672">
    <property type="entry name" value="BNACNNG10540D PROTEIN"/>
    <property type="match status" value="1"/>
</dbReference>
<dbReference type="PANTHER" id="PTHR31672:SF2">
    <property type="entry name" value="F-BOX DOMAIN-CONTAINING PROTEIN"/>
    <property type="match status" value="1"/>
</dbReference>
<dbReference type="Pfam" id="PF08268">
    <property type="entry name" value="FBA_3"/>
    <property type="match status" value="1"/>
</dbReference>
<protein>
    <recommendedName>
        <fullName evidence="1">F-box associated beta-propeller type 3 domain-containing protein</fullName>
    </recommendedName>
</protein>
<dbReference type="InterPro" id="IPR013187">
    <property type="entry name" value="F-box-assoc_dom_typ3"/>
</dbReference>
<dbReference type="EnsemblPlants" id="TuG1812G0700005881.01.T01">
    <property type="protein sequence ID" value="TuG1812G0700005881.01.T01"/>
    <property type="gene ID" value="TuG1812G0700005881.01"/>
</dbReference>
<dbReference type="Gramene" id="TuG1812G0700005881.01.T01">
    <property type="protein sequence ID" value="TuG1812G0700005881.01.T01"/>
    <property type="gene ID" value="TuG1812G0700005881.01"/>
</dbReference>
<reference evidence="2" key="3">
    <citation type="submission" date="2022-06" db="UniProtKB">
        <authorList>
            <consortium name="EnsemblPlants"/>
        </authorList>
    </citation>
    <scope>IDENTIFICATION</scope>
</reference>
<evidence type="ECO:0000313" key="3">
    <source>
        <dbReference type="Proteomes" id="UP000015106"/>
    </source>
</evidence>
<dbReference type="NCBIfam" id="TIGR01640">
    <property type="entry name" value="F_box_assoc_1"/>
    <property type="match status" value="1"/>
</dbReference>
<dbReference type="Proteomes" id="UP000015106">
    <property type="component" value="Chromosome 7"/>
</dbReference>
<proteinExistence type="predicted"/>
<name>A0A8R7V8U6_TRIUA</name>
<dbReference type="InterPro" id="IPR017451">
    <property type="entry name" value="F-box-assoc_interact_dom"/>
</dbReference>
<feature type="domain" description="F-box associated beta-propeller type 3" evidence="1">
    <location>
        <begin position="102"/>
        <end position="290"/>
    </location>
</feature>
<reference evidence="3" key="1">
    <citation type="journal article" date="2013" name="Nature">
        <title>Draft genome of the wheat A-genome progenitor Triticum urartu.</title>
        <authorList>
            <person name="Ling H.Q."/>
            <person name="Zhao S."/>
            <person name="Liu D."/>
            <person name="Wang J."/>
            <person name="Sun H."/>
            <person name="Zhang C."/>
            <person name="Fan H."/>
            <person name="Li D."/>
            <person name="Dong L."/>
            <person name="Tao Y."/>
            <person name="Gao C."/>
            <person name="Wu H."/>
            <person name="Li Y."/>
            <person name="Cui Y."/>
            <person name="Guo X."/>
            <person name="Zheng S."/>
            <person name="Wang B."/>
            <person name="Yu K."/>
            <person name="Liang Q."/>
            <person name="Yang W."/>
            <person name="Lou X."/>
            <person name="Chen J."/>
            <person name="Feng M."/>
            <person name="Jian J."/>
            <person name="Zhang X."/>
            <person name="Luo G."/>
            <person name="Jiang Y."/>
            <person name="Liu J."/>
            <person name="Wang Z."/>
            <person name="Sha Y."/>
            <person name="Zhang B."/>
            <person name="Wu H."/>
            <person name="Tang D."/>
            <person name="Shen Q."/>
            <person name="Xue P."/>
            <person name="Zou S."/>
            <person name="Wang X."/>
            <person name="Liu X."/>
            <person name="Wang F."/>
            <person name="Yang Y."/>
            <person name="An X."/>
            <person name="Dong Z."/>
            <person name="Zhang K."/>
            <person name="Zhang X."/>
            <person name="Luo M.C."/>
            <person name="Dvorak J."/>
            <person name="Tong Y."/>
            <person name="Wang J."/>
            <person name="Yang H."/>
            <person name="Li Z."/>
            <person name="Wang D."/>
            <person name="Zhang A."/>
            <person name="Wang J."/>
        </authorList>
    </citation>
    <scope>NUCLEOTIDE SEQUENCE</scope>
    <source>
        <strain evidence="3">cv. G1812</strain>
    </source>
</reference>
<evidence type="ECO:0000259" key="1">
    <source>
        <dbReference type="Pfam" id="PF08268"/>
    </source>
</evidence>